<organism evidence="7 8">
    <name type="scientific">Sphingomonas panacis</name>
    <dbReference type="NCBI Taxonomy" id="1560345"/>
    <lineage>
        <taxon>Bacteria</taxon>
        <taxon>Pseudomonadati</taxon>
        <taxon>Pseudomonadota</taxon>
        <taxon>Alphaproteobacteria</taxon>
        <taxon>Sphingomonadales</taxon>
        <taxon>Sphingomonadaceae</taxon>
        <taxon>Sphingomonas</taxon>
    </lineage>
</organism>
<accession>A0A1B3Z6Q7</accession>
<dbReference type="PRINTS" id="PR01035">
    <property type="entry name" value="TCRTETA"/>
</dbReference>
<dbReference type="InterPro" id="IPR001958">
    <property type="entry name" value="Tet-R_TetA/multi-R_MdtG-like"/>
</dbReference>
<dbReference type="GO" id="GO:0022857">
    <property type="term" value="F:transmembrane transporter activity"/>
    <property type="evidence" value="ECO:0007669"/>
    <property type="project" value="InterPro"/>
</dbReference>
<dbReference type="InterPro" id="IPR011701">
    <property type="entry name" value="MFS"/>
</dbReference>
<feature type="transmembrane region" description="Helical" evidence="5">
    <location>
        <begin position="309"/>
        <end position="327"/>
    </location>
</feature>
<keyword evidence="8" id="KW-1185">Reference proteome</keyword>
<dbReference type="AlphaFoldDB" id="A0A1B3Z6Q7"/>
<protein>
    <submittedName>
        <fullName evidence="7">MFS transporter</fullName>
    </submittedName>
</protein>
<dbReference type="RefSeq" id="WP_069203698.1">
    <property type="nucleotide sequence ID" value="NZ_CP014168.1"/>
</dbReference>
<evidence type="ECO:0000256" key="5">
    <source>
        <dbReference type="SAM" id="Phobius"/>
    </source>
</evidence>
<dbReference type="OrthoDB" id="7584869at2"/>
<feature type="transmembrane region" description="Helical" evidence="5">
    <location>
        <begin position="24"/>
        <end position="48"/>
    </location>
</feature>
<dbReference type="GO" id="GO:0016020">
    <property type="term" value="C:membrane"/>
    <property type="evidence" value="ECO:0007669"/>
    <property type="project" value="UniProtKB-SubCell"/>
</dbReference>
<dbReference type="PROSITE" id="PS50850">
    <property type="entry name" value="MFS"/>
    <property type="match status" value="1"/>
</dbReference>
<dbReference type="Pfam" id="PF07690">
    <property type="entry name" value="MFS_1"/>
    <property type="match status" value="1"/>
</dbReference>
<feature type="domain" description="Major facilitator superfamily (MFS) profile" evidence="6">
    <location>
        <begin position="25"/>
        <end position="427"/>
    </location>
</feature>
<evidence type="ECO:0000256" key="1">
    <source>
        <dbReference type="ARBA" id="ARBA00004141"/>
    </source>
</evidence>
<feature type="transmembrane region" description="Helical" evidence="5">
    <location>
        <begin position="375"/>
        <end position="396"/>
    </location>
</feature>
<sequence>MTTRAGLDAEPLATPVEGGRKWRLIVSLGFVFFVLLTLYASILGVLLPNQIENLDPAGKMATLGVVYAITSVFSTITTPVSGALSDRTRSRFGRRTPWIVLGGVIGGVATILIPFGGGIVGVTALWLVATVSLNSMQPSITTIVADRFLPSERGMVSGVVGASMTAGVSAGTIFGGLLAGHLFLAYAIVGGGIIVACLVFVALNPEPPLPATLAAPAPFRITAFLRSFWIDPRANPDFAWALFGRFSIYMGYQAILTYLLYILEGHIGLTQSAANLTIARMSSLTFVALVISGLLSGWLSDRLGRLKPLVFIAGLVMALAEIAPLLSPDLRGMFLYAGLIGIGYGAFMSVDLALMTHVLPPATPGEDSTGKDLGILTTAINVPQILSPVMAAALLHATGNNYPLLFVVSAVFVVFGACLVLPIRSVR</sequence>
<evidence type="ECO:0000313" key="7">
    <source>
        <dbReference type="EMBL" id="AOH83113.1"/>
    </source>
</evidence>
<proteinExistence type="predicted"/>
<feature type="transmembrane region" description="Helical" evidence="5">
    <location>
        <begin position="242"/>
        <end position="263"/>
    </location>
</feature>
<keyword evidence="4 5" id="KW-0472">Membrane</keyword>
<comment type="subcellular location">
    <subcellularLocation>
        <location evidence="1">Membrane</location>
        <topology evidence="1">Multi-pass membrane protein</topology>
    </subcellularLocation>
</comment>
<dbReference type="EMBL" id="CP014168">
    <property type="protein sequence ID" value="AOH83113.1"/>
    <property type="molecule type" value="Genomic_DNA"/>
</dbReference>
<gene>
    <name evidence="7" type="ORF">AWL63_03125</name>
</gene>
<feature type="transmembrane region" description="Helical" evidence="5">
    <location>
        <begin position="155"/>
        <end position="176"/>
    </location>
</feature>
<dbReference type="PANTHER" id="PTHR23528">
    <property type="match status" value="1"/>
</dbReference>
<evidence type="ECO:0000259" key="6">
    <source>
        <dbReference type="PROSITE" id="PS50850"/>
    </source>
</evidence>
<dbReference type="InterPro" id="IPR036259">
    <property type="entry name" value="MFS_trans_sf"/>
</dbReference>
<feature type="transmembrane region" description="Helical" evidence="5">
    <location>
        <begin position="278"/>
        <end position="297"/>
    </location>
</feature>
<evidence type="ECO:0000313" key="8">
    <source>
        <dbReference type="Proteomes" id="UP000094256"/>
    </source>
</evidence>
<evidence type="ECO:0000256" key="2">
    <source>
        <dbReference type="ARBA" id="ARBA00022692"/>
    </source>
</evidence>
<name>A0A1B3Z6Q7_9SPHN</name>
<keyword evidence="3 5" id="KW-1133">Transmembrane helix</keyword>
<dbReference type="Proteomes" id="UP000094256">
    <property type="component" value="Chromosome"/>
</dbReference>
<feature type="transmembrane region" description="Helical" evidence="5">
    <location>
        <begin position="96"/>
        <end position="129"/>
    </location>
</feature>
<feature type="transmembrane region" description="Helical" evidence="5">
    <location>
        <begin position="60"/>
        <end position="84"/>
    </location>
</feature>
<dbReference type="PANTHER" id="PTHR23528:SF1">
    <property type="entry name" value="MAJOR FACILITATOR SUPERFAMILY (MFS) PROFILE DOMAIN-CONTAINING PROTEIN"/>
    <property type="match status" value="1"/>
</dbReference>
<evidence type="ECO:0000256" key="3">
    <source>
        <dbReference type="ARBA" id="ARBA00022989"/>
    </source>
</evidence>
<dbReference type="KEGG" id="span:AWL63_03125"/>
<dbReference type="SUPFAM" id="SSF103473">
    <property type="entry name" value="MFS general substrate transporter"/>
    <property type="match status" value="1"/>
</dbReference>
<feature type="transmembrane region" description="Helical" evidence="5">
    <location>
        <begin position="333"/>
        <end position="354"/>
    </location>
</feature>
<dbReference type="InterPro" id="IPR020846">
    <property type="entry name" value="MFS_dom"/>
</dbReference>
<reference evidence="7 8" key="1">
    <citation type="submission" date="2016-01" db="EMBL/GenBank/DDBJ databases">
        <title>Complete genome and mega plasmid sequence of Sphingomonas panacis DCY99 elicits systemic resistance in rice to Xanthomonas oryzae.</title>
        <authorList>
            <person name="Kim Y.J."/>
            <person name="Yang D.C."/>
            <person name="Sing P."/>
        </authorList>
    </citation>
    <scope>NUCLEOTIDE SEQUENCE [LARGE SCALE GENOMIC DNA]</scope>
    <source>
        <strain evidence="7 8">DCY99</strain>
    </source>
</reference>
<keyword evidence="2 5" id="KW-0812">Transmembrane</keyword>
<feature type="transmembrane region" description="Helical" evidence="5">
    <location>
        <begin position="183"/>
        <end position="203"/>
    </location>
</feature>
<dbReference type="Gene3D" id="1.20.1250.20">
    <property type="entry name" value="MFS general substrate transporter like domains"/>
    <property type="match status" value="2"/>
</dbReference>
<evidence type="ECO:0000256" key="4">
    <source>
        <dbReference type="ARBA" id="ARBA00023136"/>
    </source>
</evidence>
<feature type="transmembrane region" description="Helical" evidence="5">
    <location>
        <begin position="402"/>
        <end position="423"/>
    </location>
</feature>
<dbReference type="STRING" id="1560345.AWL63_03125"/>